<evidence type="ECO:0000256" key="3">
    <source>
        <dbReference type="ARBA" id="ARBA00022450"/>
    </source>
</evidence>
<dbReference type="GO" id="GO:0031177">
    <property type="term" value="F:phosphopantetheine binding"/>
    <property type="evidence" value="ECO:0007669"/>
    <property type="project" value="InterPro"/>
</dbReference>
<dbReference type="Gene3D" id="2.30.38.10">
    <property type="entry name" value="Luciferase, Domain 3"/>
    <property type="match status" value="4"/>
</dbReference>
<evidence type="ECO:0000256" key="7">
    <source>
        <dbReference type="SAM" id="MobiDB-lite"/>
    </source>
</evidence>
<dbReference type="OrthoDB" id="2378856at2"/>
<dbReference type="InterPro" id="IPR036736">
    <property type="entry name" value="ACP-like_sf"/>
</dbReference>
<dbReference type="PROSITE" id="PS00012">
    <property type="entry name" value="PHOSPHOPANTETHEINE"/>
    <property type="match status" value="4"/>
</dbReference>
<protein>
    <submittedName>
        <fullName evidence="9">Amino acid adenylation domain-containing protein</fullName>
    </submittedName>
</protein>
<dbReference type="InterPro" id="IPR001031">
    <property type="entry name" value="Thioesterase"/>
</dbReference>
<dbReference type="InterPro" id="IPR010071">
    <property type="entry name" value="AA_adenyl_dom"/>
</dbReference>
<dbReference type="Pfam" id="PF00668">
    <property type="entry name" value="Condensation"/>
    <property type="match status" value="5"/>
</dbReference>
<evidence type="ECO:0000256" key="6">
    <source>
        <dbReference type="ARBA" id="ARBA00023194"/>
    </source>
</evidence>
<dbReference type="Gene3D" id="3.40.50.1820">
    <property type="entry name" value="alpha/beta hydrolase"/>
    <property type="match status" value="1"/>
</dbReference>
<evidence type="ECO:0000313" key="9">
    <source>
        <dbReference type="EMBL" id="KAA2254443.1"/>
    </source>
</evidence>
<dbReference type="Gene3D" id="3.30.300.30">
    <property type="match status" value="4"/>
</dbReference>
<dbReference type="InterPro" id="IPR020806">
    <property type="entry name" value="PKS_PP-bd"/>
</dbReference>
<dbReference type="EMBL" id="VUOB01000061">
    <property type="protein sequence ID" value="KAA2254443.1"/>
    <property type="molecule type" value="Genomic_DNA"/>
</dbReference>
<dbReference type="GO" id="GO:0043041">
    <property type="term" value="P:amino acid activation for nonribosomal peptide biosynthetic process"/>
    <property type="evidence" value="ECO:0007669"/>
    <property type="project" value="TreeGrafter"/>
</dbReference>
<keyword evidence="10" id="KW-1185">Reference proteome</keyword>
<organism evidence="9 10">
    <name type="scientific">Solihabitans fulvus</name>
    <dbReference type="NCBI Taxonomy" id="1892852"/>
    <lineage>
        <taxon>Bacteria</taxon>
        <taxon>Bacillati</taxon>
        <taxon>Actinomycetota</taxon>
        <taxon>Actinomycetes</taxon>
        <taxon>Pseudonocardiales</taxon>
        <taxon>Pseudonocardiaceae</taxon>
        <taxon>Solihabitans</taxon>
    </lineage>
</organism>
<accession>A0A5B2WR13</accession>
<comment type="caution">
    <text evidence="9">The sequence shown here is derived from an EMBL/GenBank/DDBJ whole genome shotgun (WGS) entry which is preliminary data.</text>
</comment>
<dbReference type="FunFam" id="1.10.1200.10:FF:000005">
    <property type="entry name" value="Nonribosomal peptide synthetase 1"/>
    <property type="match status" value="2"/>
</dbReference>
<dbReference type="SMART" id="SM00824">
    <property type="entry name" value="PKS_TE"/>
    <property type="match status" value="1"/>
</dbReference>
<dbReference type="SUPFAM" id="SSF56801">
    <property type="entry name" value="Acetyl-CoA synthetase-like"/>
    <property type="match status" value="4"/>
</dbReference>
<evidence type="ECO:0000259" key="8">
    <source>
        <dbReference type="PROSITE" id="PS50075"/>
    </source>
</evidence>
<dbReference type="FunFam" id="3.30.300.30:FF:000010">
    <property type="entry name" value="Enterobactin synthetase component F"/>
    <property type="match status" value="4"/>
</dbReference>
<dbReference type="InterPro" id="IPR025110">
    <property type="entry name" value="AMP-bd_C"/>
</dbReference>
<comment type="similarity">
    <text evidence="2">Belongs to the ATP-dependent AMP-binding enzyme family.</text>
</comment>
<feature type="domain" description="Carrier" evidence="8">
    <location>
        <begin position="2504"/>
        <end position="2579"/>
    </location>
</feature>
<feature type="region of interest" description="Disordered" evidence="7">
    <location>
        <begin position="3545"/>
        <end position="3564"/>
    </location>
</feature>
<dbReference type="Gene3D" id="1.10.1200.10">
    <property type="entry name" value="ACP-like"/>
    <property type="match status" value="3"/>
</dbReference>
<dbReference type="InterPro" id="IPR010060">
    <property type="entry name" value="NRPS_synth"/>
</dbReference>
<dbReference type="GO" id="GO:0044550">
    <property type="term" value="P:secondary metabolite biosynthetic process"/>
    <property type="evidence" value="ECO:0007669"/>
    <property type="project" value="UniProtKB-ARBA"/>
</dbReference>
<dbReference type="PROSITE" id="PS00455">
    <property type="entry name" value="AMP_BINDING"/>
    <property type="match status" value="4"/>
</dbReference>
<dbReference type="FunFam" id="1.10.1200.10:FF:000016">
    <property type="entry name" value="Non-ribosomal peptide synthase"/>
    <property type="match status" value="2"/>
</dbReference>
<dbReference type="FunFam" id="2.30.38.10:FF:000001">
    <property type="entry name" value="Non-ribosomal peptide synthetase PvdI"/>
    <property type="match status" value="4"/>
</dbReference>
<dbReference type="FunFam" id="3.30.559.30:FF:000001">
    <property type="entry name" value="Non-ribosomal peptide synthetase"/>
    <property type="match status" value="1"/>
</dbReference>
<dbReference type="RefSeq" id="WP_149853239.1">
    <property type="nucleotide sequence ID" value="NZ_VUOB01000061.1"/>
</dbReference>
<feature type="domain" description="Carrier" evidence="8">
    <location>
        <begin position="4630"/>
        <end position="4705"/>
    </location>
</feature>
<keyword evidence="4" id="KW-0597">Phosphoprotein</keyword>
<dbReference type="CDD" id="cd19540">
    <property type="entry name" value="LCL_NRPS-like"/>
    <property type="match status" value="2"/>
</dbReference>
<dbReference type="Pfam" id="PF13193">
    <property type="entry name" value="AMP-binding_C"/>
    <property type="match status" value="4"/>
</dbReference>
<dbReference type="PANTHER" id="PTHR45527">
    <property type="entry name" value="NONRIBOSOMAL PEPTIDE SYNTHETASE"/>
    <property type="match status" value="1"/>
</dbReference>
<dbReference type="SUPFAM" id="SSF52777">
    <property type="entry name" value="CoA-dependent acyltransferases"/>
    <property type="match status" value="10"/>
</dbReference>
<dbReference type="FunFam" id="3.40.50.12780:FF:000012">
    <property type="entry name" value="Non-ribosomal peptide synthetase"/>
    <property type="match status" value="4"/>
</dbReference>
<dbReference type="InterPro" id="IPR045851">
    <property type="entry name" value="AMP-bd_C_sf"/>
</dbReference>
<dbReference type="InterPro" id="IPR006162">
    <property type="entry name" value="Ppantetheine_attach_site"/>
</dbReference>
<dbReference type="GO" id="GO:0017000">
    <property type="term" value="P:antibiotic biosynthetic process"/>
    <property type="evidence" value="ECO:0007669"/>
    <property type="project" value="UniProtKB-KW"/>
</dbReference>
<reference evidence="9 10" key="2">
    <citation type="submission" date="2019-09" db="EMBL/GenBank/DDBJ databases">
        <authorList>
            <person name="Jin C."/>
        </authorList>
    </citation>
    <scope>NUCLEOTIDE SEQUENCE [LARGE SCALE GENOMIC DNA]</scope>
    <source>
        <strain evidence="9 10">AN110305</strain>
    </source>
</reference>
<keyword evidence="5" id="KW-0677">Repeat</keyword>
<dbReference type="FunFam" id="3.40.50.980:FF:000001">
    <property type="entry name" value="Non-ribosomal peptide synthetase"/>
    <property type="match status" value="3"/>
</dbReference>
<reference evidence="9 10" key="1">
    <citation type="submission" date="2019-09" db="EMBL/GenBank/DDBJ databases">
        <title>Goodfellowia gen. nov., a new genus of the Pseudonocardineae related to Actinoalloteichus, containing Goodfellowia coeruleoviolacea gen. nov., comb. nov. gen. nov., comb. nov.</title>
        <authorList>
            <person name="Labeda D."/>
        </authorList>
    </citation>
    <scope>NUCLEOTIDE SEQUENCE [LARGE SCALE GENOMIC DNA]</scope>
    <source>
        <strain evidence="9 10">AN110305</strain>
    </source>
</reference>
<dbReference type="GO" id="GO:0003824">
    <property type="term" value="F:catalytic activity"/>
    <property type="evidence" value="ECO:0007669"/>
    <property type="project" value="InterPro"/>
</dbReference>
<dbReference type="CDD" id="cd05930">
    <property type="entry name" value="A_NRPS"/>
    <property type="match status" value="2"/>
</dbReference>
<dbReference type="CDD" id="cd17652">
    <property type="entry name" value="A_NRPS_CmdD_like"/>
    <property type="match status" value="1"/>
</dbReference>
<evidence type="ECO:0000256" key="1">
    <source>
        <dbReference type="ARBA" id="ARBA00001957"/>
    </source>
</evidence>
<feature type="domain" description="Carrier" evidence="8">
    <location>
        <begin position="956"/>
        <end position="1030"/>
    </location>
</feature>
<dbReference type="InterPro" id="IPR001242">
    <property type="entry name" value="Condensation_dom"/>
</dbReference>
<evidence type="ECO:0000313" key="10">
    <source>
        <dbReference type="Proteomes" id="UP000323454"/>
    </source>
</evidence>
<dbReference type="Proteomes" id="UP000323454">
    <property type="component" value="Unassembled WGS sequence"/>
</dbReference>
<dbReference type="InterPro" id="IPR020802">
    <property type="entry name" value="TesA-like"/>
</dbReference>
<evidence type="ECO:0000256" key="2">
    <source>
        <dbReference type="ARBA" id="ARBA00006432"/>
    </source>
</evidence>
<dbReference type="Gene3D" id="3.30.559.30">
    <property type="entry name" value="Nonribosomal peptide synthetase, condensation domain"/>
    <property type="match status" value="5"/>
</dbReference>
<dbReference type="CDD" id="cd19534">
    <property type="entry name" value="E_NRPS"/>
    <property type="match status" value="1"/>
</dbReference>
<dbReference type="Pfam" id="PF00501">
    <property type="entry name" value="AMP-binding"/>
    <property type="match status" value="4"/>
</dbReference>
<dbReference type="FunFam" id="3.30.559.10:FF:000012">
    <property type="entry name" value="Non-ribosomal peptide synthetase"/>
    <property type="match status" value="2"/>
</dbReference>
<dbReference type="PANTHER" id="PTHR45527:SF1">
    <property type="entry name" value="FATTY ACID SYNTHASE"/>
    <property type="match status" value="1"/>
</dbReference>
<dbReference type="InterPro" id="IPR009081">
    <property type="entry name" value="PP-bd_ACP"/>
</dbReference>
<dbReference type="CDD" id="cd12117">
    <property type="entry name" value="A_NRPS_Srf_like"/>
    <property type="match status" value="1"/>
</dbReference>
<sequence length="4975" mass="533758">MRQSRVEDVLPLSPLQEGLLFHALYDEQTPDVYTVQFAFDLKGATDTSVLRDAVAVLLRRHANLRASFRQRKTGETVQVIARDVELPWTEHDLSTVDGARQADELARLLAEDRATRFDLTAAPLLRFTLIRLGADRHRLVVANHHILLDGWSMPLLVRELFTLYAQRGAETGLPRVTPYRDYLGWLAGQDRAAAEESWRESLAGVTEPTLLARADPGRAPIAPEKLTVELSEELTRRVQREARRHGLTLNTVVQGAWGLVLGRLTGRTDVLFGATVSGRPPQLAGVESMVGLFINTLPVRVRTDPAEPLIELLGRLQAEQAALLGHQHLRLSDVQNLLGLGEMFDTLTVFENYPLDPDALRLPGTGLTVEGITGRDATHYPLTLVAMPGSRLQLRLDYRPDLFDHATAERILARLRRVLDAVIAQPELPVGRIDVLAPDEREQILVRWNDSARDIPPGTLTSLFEDQAAKTPAGAALIAPGVELTYGELNERANRLAHLLIERGVGPERLVALALPRSVDLVVAVLAVTKAGGAYLPIDPSYPADRVAFMLADAAPALVLATSDVPHPDCALLLDELVLDGHPATDPTDTGLRAQHPAYVIYTSGSTGTPKGVVVSHAGLASFAAAEVDRFDVRPGDRVLQFSSPSFDACVLELCMAFRAGAALVIPPPGPLVGRELAELLARQGVTHALIPPAALASVPPTALPEFRTLVVGGDACSGELVAAWSPGRRMINAYGPTESTVAATFSEPLSGTKIPPIGRPVWNTHVYVLDGNLQPVPAGVAGELYVSGAGLARGYLRRPGLTAARFVADPFAGHGKRMYRTGDVVRWTEPASESCAELEYLGRADDQVKVRGFRIELGEIESALVAHPEVARATVVVREDQPGVKQLVAYVVPVDGAMVVPGELRDTVAARLPEHMVPAAFVSLTEFPLTANGSKLDRQALPKPEFTPRAATTVAPRTPVERTLLGLFAEVLGVPTVGVLDSFFDLGGDSIVSIQLVSRARKAGLVITPRQVFEHRTVAGLAAVAVGATEAVAAPADDGVGVVALTPIVHWLRERGGPIDGFHQSMLLTVPADLGEERLVAAVQALLDHHDTLRLRLTRAGGIVWGLEVAPRGAVSAASCVTRVDAAGADLRELAAAQAKQAQALLSPERGAMLRVVWLDAGPDRPGRLLVLAHHLVVDGVSWRILLPDLAAAWRVVAAGETPVLAPVGTSYRRWAEHLVALAQHPARLAEIAGWTQQAAGPDPLLGDRPLDAAVDTVETVRQLTLSLPAERTEPLLTRVPAAVHGRVNDVLLTALALAVADWRRGRGVAESSVLLDLEGHGREDVVDGVDLSRTVGWFTSLYPVRLDAEVTDWADVLAGGESVGAALKRVKEQLRAVPDNGIGYGLLRHLNPQTGPMLAGLPAPQLGFNYLGRFAAPGADSGAEWSAAPEAGALGGGVDPGTPAPHGLEITALTEDHADGPRLTVTWSWPGGLLPESDVRDLAEAWFRALDTLAAHAARPGAGGRTPSDLPLVSLRQQEIEIVETAGGELTDVLPLSSLQHGLLFHALYDRDASDVYTVQLLLDLEGPLDVDVLRASARVLLDRHPNLRAGFWQDGLRGPVQFVPREVSLPWHDIDLSTVDNETVELERLLALDRATRFDLAAPPLLRFTAIRLAGGRHRLVFTNHHILLDGWSAPLLVRELFEIYAAGGVDTALPTAHPYRDYLAWFVRQDRAPAEGAWRAALAGVEEPTLLAPADPSRVPALPERLSVDLSTELTAALTDRAKRLGLTLNTVFQGVWGVLLGGLTGRGDVLFGATVSGRPPEVPGVEQMVGLFINTMPVRVRLDPAESLAGLLTRLQEQQSALMAHQHLGLADIGGLAGLGELFDTLLVFENYPLDPAALTLPGTGLRATGIDGRDATHYPLTVVAIPGPRLEIRLNYRADVLDRADVELLAQRLLSLLELAAADPDRPVGHVDVLTAAERDRLLGEWNGAVLPAGRAESSVQQRFAEQVTATPDAVALIADGERISYRELDRRANRLAHRLIAAGVESEDRVAILLERSVQLVVATLAVLKAGGAYVPLDARSPVARLEQVMAQTESRVLLTEDSFAGSGTETEDLFAGAATATRGIEFRHDAQVILVDTDATLARQPDTDPGVAGHPEQLAYVMYTSGSTGTPKGVAVTHHDVLSLADDSSWHGPNHDRVLLHSPHAFDASTYELWVPLLSGRQLVVAPAGELGIADLARIIVVTEITGLWLTAGLFRLLAEECPECFSGVREVWSGGDVVPPATVRRVLDACPSLVFGDGYGPTETTTFATRHLLRAGDPVPATVPIGGPLDNMRVYVLDDNLRLVPPGVTGELYIAGAGLARGYLRRPAPTAERFVADPFASAGRMYRTGDVVRWNAMGALEFVGRADEQVKIRGFRIELGEIEAALAGRPGLAQLAVIVREDRPGDKRLVGYAVPEAGGDLDLDALRDHAAAALPEYMVPAAFVVLESLPLTVNGKLDRRALPAPDYAAAGTGRAPRTPQEEILCGLFADVLGLPEVGIDDGFFALGGHSLLATRLVSRIRSALGVELAVRSLFEAPTVAKLATSLGNAATARQTLRPMARPERVPMSYGQRRLWFLNRLEGANSPYKIPVALRLRGELDRAALQAALRDVIDRHESLRTVFPESDGEPYQLVLTADAATPTVPLTDLAEDELAEAAQAVVARGFDLSVDPPLRAELFRLGGGEHLLLLVLHHIAGDGWSMAPLARDFSDAYGARLRGEAPGWEPLPVQYADYSLWQREIMGREEDADSAIARQVDFWTTALADLPDQLDLPADRPRPAVASLRGGTLIFEVPAELHLGLGELVRQHQTSLFMVLQAAVAALLTRLGAGTDIPIGSPIAGRTDDALDELVGFFVNTLVLRTDTSGDPTFAELLRRVRDADLAAYANQELPFERLVEVLNPARSMARNPLFQVLLVLQNNSGADLALPGLDVTVENLGAHAAQFDLSMDLTERPDGITGRLDFSLDLFDEDTARAVADRFVRLLGGIVADQDRRIGELDILDPAERQRLLIDWNCTGRADDLDGVVQQVRSIARRRPDAVAVVDDRATLTYGEVAGRASALSRALAADGVGTGSIVGILADRSVRVPVAVLGVLGAGGAYVPLDPRAPMSRVAGLLADSGARWLLTEPARADQARELVAETGEPIEVVVLGEDTDPAADLYPVAGRPADLAYVIFTSGSTGRPKGAMVHRAGMVNHLLAKVEDLALSEVDSVVQNAPLTFDISVWQMLAGLVAGGRVRVIGEDTALDPLGLFERVATERISVLEVVPSLLRTALDAWDAGAPSVALPALRWLMVTGEALPEQVCRRWFDRYPDIPLVNAYGPTECSDDVTHAVLTPATLAAGATVPIGRAIRNTSLYVLDELLEPVPAGVAGELCVGGVGVGHGYLGDAVKTASAFVPDPFAERPGARLYRTGDRVRYRADGQLEFLGRRDHQVKIRGQRIELGEVEAALRAVPGVTDTVVTVSPDPAGQHRLVGYLVGAVDAQRVRGELAAVLPEAMVPSALVALDALPLTSNGKVDRKALPEPDFGAGSGGRPPRTPQEEILCGVFAEVLGVASVGIDDNFFDLGGHSLLATRLVNRVRSVFGAELPIRSLFEHPTVAGLSGRLGAAGGDVRAPLRPMPRPAEVPLSFVQRRLWFLNRFEGAGGAYNVPLALRLSGELDVDALRAALGDLVERHESLRTIFPETDGEPRQVVLDADIARPKLSTVDIAEAALTGEVAAASTEGFDLTRQLPLRVTLFALAETEHVLVLVLHHIASDGASAGPLARDLAAAYSARRTGRAPDWTPLPVQYADYSLWQREVLGAESDRDSRVTAQLDFWRTALAGLPDQLDLPADRPRPAEAAFVGDTVPLTVEPELHQRLVDLAMASQTSLFMIVQAALSALLTRLGAGTDIPLGSPIAGRTDEALDDLVGFFVNTLVLRTDTGGNPSFRALLDRVRETDLAAYAHQDLPFERLVEALNPPRSLARHPLFQVALAFQNHTEIALELPGLRIDAVPAGTGAAKFDLSVSLGEQRDEAGAPTGILGRLEYRTDLFDRDTVATIGTRLLRLLTAVAADPDQPIGAVDLLDAPERERMLVAWNDTDTAVPTATLPELFQAQVARTPDATALLHDGVELSYAELNRRANRLARFLVGRGVGPEQFVAVALPRSADLVVSLLGVLKAGAAYVPVDPDYPADRIEYMLADTRPALLLTNRALAAVLPETAVAQGVLVDDPATLDAVAGHRDGDLVDEDRLGALALGNPAYVIYTSGSTGRPKGVVIEHRSLTDYLAFAGGDYAGVRGLALLHSPISFDLTVTAMFVPLTVGGTVLATTLENADPAVRAELRRRPCTFLKATPSHLPMLAALPEEFSPDTELLLGGELLLGELVDEWRREHPGTTVLNMYGPTETTVNCTEYRIEPGQAIPSGPLPIGRPLANTRLYVLDEHLQPVPVGAPGELYVAGNGLARGYLNRPDLTATKFLPDPFGASGTRMYRTGDVVRWQPDGNLYFLRRVDDQVKLRGFRIELGEIESVLVGRPEIARATVIVREDRPGDQRLVAYLVPETGRDLPEAGSLREQLSARLPEYMLPSAFVPLDDIPLTPNGKVDRRGLPAPDLGAHVSGRSARTQRERVLCELFAEVLGLASVGIDDGFFDLGGHSLLATRLISRVRATFGVDLAIRSLFEAPTVAALAERLGADDGGSAFDTLLPLRRQGTRPPLFCVHPASGLGWSYSGLMKHLGPDVPIYGLQSRGIETEEELPATVEEVAADYLAEIRAVQPSGPYHLLGWSFGGLVAHAMAARLEREGETVALLALLDSFPKVGDERTPRAFLDEQELLHAMLDLAGYDRDSLGDGPVDHARIVELLRDQGGVLDGLEERHLSALYEVFANNSDLARTFVPATVATDVLLFVAALDQGADGPSPDRWRPHVGGAVHRHDVACHHNDMTQPAPLAEIGRVLAETLREKGNQS</sequence>
<dbReference type="GO" id="GO:0005829">
    <property type="term" value="C:cytosol"/>
    <property type="evidence" value="ECO:0007669"/>
    <property type="project" value="TreeGrafter"/>
</dbReference>
<feature type="domain" description="Carrier" evidence="8">
    <location>
        <begin position="3563"/>
        <end position="3638"/>
    </location>
</feature>
<feature type="region of interest" description="Disordered" evidence="7">
    <location>
        <begin position="1423"/>
        <end position="1448"/>
    </location>
</feature>
<gene>
    <name evidence="9" type="ORF">F0L68_30125</name>
</gene>
<dbReference type="NCBIfam" id="TIGR01720">
    <property type="entry name" value="NRPS-para261"/>
    <property type="match status" value="1"/>
</dbReference>
<dbReference type="InterPro" id="IPR020845">
    <property type="entry name" value="AMP-binding_CS"/>
</dbReference>
<dbReference type="NCBIfam" id="TIGR01733">
    <property type="entry name" value="AA-adenyl-dom"/>
    <property type="match status" value="4"/>
</dbReference>
<dbReference type="GO" id="GO:0008610">
    <property type="term" value="P:lipid biosynthetic process"/>
    <property type="evidence" value="ECO:0007669"/>
    <property type="project" value="UniProtKB-ARBA"/>
</dbReference>
<dbReference type="SMART" id="SM00823">
    <property type="entry name" value="PKS_PP"/>
    <property type="match status" value="4"/>
</dbReference>
<dbReference type="Pfam" id="PF00550">
    <property type="entry name" value="PP-binding"/>
    <property type="match status" value="4"/>
</dbReference>
<proteinExistence type="inferred from homology"/>
<dbReference type="NCBIfam" id="NF003417">
    <property type="entry name" value="PRK04813.1"/>
    <property type="match status" value="4"/>
</dbReference>
<dbReference type="SUPFAM" id="SSF53474">
    <property type="entry name" value="alpha/beta-Hydrolases"/>
    <property type="match status" value="1"/>
</dbReference>
<dbReference type="InterPro" id="IPR000873">
    <property type="entry name" value="AMP-dep_synth/lig_dom"/>
</dbReference>
<comment type="cofactor">
    <cofactor evidence="1">
        <name>pantetheine 4'-phosphate</name>
        <dbReference type="ChEBI" id="CHEBI:47942"/>
    </cofactor>
</comment>
<keyword evidence="6" id="KW-0045">Antibiotic biosynthesis</keyword>
<keyword evidence="3" id="KW-0596">Phosphopantetheine</keyword>
<evidence type="ECO:0000256" key="5">
    <source>
        <dbReference type="ARBA" id="ARBA00022737"/>
    </source>
</evidence>
<dbReference type="InterPro" id="IPR029058">
    <property type="entry name" value="AB_hydrolase_fold"/>
</dbReference>
<dbReference type="PROSITE" id="PS50075">
    <property type="entry name" value="CARRIER"/>
    <property type="match status" value="4"/>
</dbReference>
<name>A0A5B2WR13_9PSEU</name>
<dbReference type="GO" id="GO:0072330">
    <property type="term" value="P:monocarboxylic acid biosynthetic process"/>
    <property type="evidence" value="ECO:0007669"/>
    <property type="project" value="UniProtKB-ARBA"/>
</dbReference>
<dbReference type="Pfam" id="PF00975">
    <property type="entry name" value="Thioesterase"/>
    <property type="match status" value="1"/>
</dbReference>
<dbReference type="CDD" id="cd19543">
    <property type="entry name" value="DCL_NRPS"/>
    <property type="match status" value="2"/>
</dbReference>
<dbReference type="Gene3D" id="3.30.559.10">
    <property type="entry name" value="Chloramphenicol acetyltransferase-like domain"/>
    <property type="match status" value="5"/>
</dbReference>
<dbReference type="SUPFAM" id="SSF47336">
    <property type="entry name" value="ACP-like"/>
    <property type="match status" value="4"/>
</dbReference>
<evidence type="ECO:0000256" key="4">
    <source>
        <dbReference type="ARBA" id="ARBA00022553"/>
    </source>
</evidence>
<dbReference type="InterPro" id="IPR023213">
    <property type="entry name" value="CAT-like_dom_sf"/>
</dbReference>
<dbReference type="Gene3D" id="3.40.50.980">
    <property type="match status" value="8"/>
</dbReference>